<gene>
    <name evidence="1" type="ORF">LCGC14_1696970</name>
</gene>
<evidence type="ECO:0000313" key="1">
    <source>
        <dbReference type="EMBL" id="KKM15344.1"/>
    </source>
</evidence>
<organism evidence="1">
    <name type="scientific">marine sediment metagenome</name>
    <dbReference type="NCBI Taxonomy" id="412755"/>
    <lineage>
        <taxon>unclassified sequences</taxon>
        <taxon>metagenomes</taxon>
        <taxon>ecological metagenomes</taxon>
    </lineage>
</organism>
<proteinExistence type="predicted"/>
<comment type="caution">
    <text evidence="1">The sequence shown here is derived from an EMBL/GenBank/DDBJ whole genome shotgun (WGS) entry which is preliminary data.</text>
</comment>
<protein>
    <submittedName>
        <fullName evidence="1">Uncharacterized protein</fullName>
    </submittedName>
</protein>
<reference evidence="1" key="1">
    <citation type="journal article" date="2015" name="Nature">
        <title>Complex archaea that bridge the gap between prokaryotes and eukaryotes.</title>
        <authorList>
            <person name="Spang A."/>
            <person name="Saw J.H."/>
            <person name="Jorgensen S.L."/>
            <person name="Zaremba-Niedzwiedzka K."/>
            <person name="Martijn J."/>
            <person name="Lind A.E."/>
            <person name="van Eijk R."/>
            <person name="Schleper C."/>
            <person name="Guy L."/>
            <person name="Ettema T.J."/>
        </authorList>
    </citation>
    <scope>NUCLEOTIDE SEQUENCE</scope>
</reference>
<dbReference type="EMBL" id="LAZR01014929">
    <property type="protein sequence ID" value="KKM15344.1"/>
    <property type="molecule type" value="Genomic_DNA"/>
</dbReference>
<sequence>MMILRFIQLVEVEAAPHDTAHGRVTILGSCTIIASRAWFQCDRCGIIAFIDKMASPMLPPPCPQGCDTEPVT</sequence>
<accession>A0A0F9I6Q6</accession>
<name>A0A0F9I6Q6_9ZZZZ</name>
<dbReference type="AlphaFoldDB" id="A0A0F9I6Q6"/>